<dbReference type="GO" id="GO:0016763">
    <property type="term" value="F:pentosyltransferase activity"/>
    <property type="evidence" value="ECO:0007669"/>
    <property type="project" value="TreeGrafter"/>
</dbReference>
<dbReference type="Pfam" id="PF13231">
    <property type="entry name" value="PMT_2"/>
    <property type="match status" value="1"/>
</dbReference>
<reference evidence="10 11" key="1">
    <citation type="submission" date="2018-01" db="EMBL/GenBank/DDBJ databases">
        <authorList>
            <person name="Gaut B.S."/>
            <person name="Morton B.R."/>
            <person name="Clegg M.T."/>
            <person name="Duvall M.R."/>
        </authorList>
    </citation>
    <scope>NUCLEOTIDE SEQUENCE [LARGE SCALE GENOMIC DNA]</scope>
    <source>
        <strain evidence="10">GP69</strain>
    </source>
</reference>
<evidence type="ECO:0000256" key="1">
    <source>
        <dbReference type="ARBA" id="ARBA00004651"/>
    </source>
</evidence>
<sequence length="554" mass="64335">MMEKIGSKIVRVICVILSGYLFLQGLFTLCNIRRVTEQNYFIRNNVLVQLAGIVIFFLLCRLILQEKIWKWLERWGEILFWLSLTAMTMFMTWWILQTRFWYHSDTEKIYMCAGGLLEGDFSQWTQGGYAHRWPHQNGLILFVAILLKFWELDQTFLIFYFVSLFFYDVAIAGIYYTCRMLYGEKALAGIQGAMAALYFPYAFLVMKMYGDSIGYGMVVLAIYHGIRYLKENRKRNLILTGIFLGTAVCFKQNCLIVGVGILLLCWMDLFRQKKDSLKKFLLSLCFLGIALVISGLPKQYIEYVSGMKIAPGNSKAAHIAMGLQDSDKAPGWYNGYNDRVFAENGYDRELTEKTAIEDIRKSVRHFVQDPAYGWQFFHHKLASEWNNPTFECFHIQNARGTGQGLSSFVKSIINDGGKANILLIALLDILEAILLFGILMYFLIEREQNINRLIWGILFIGAFLFWMFWEAKAAYVLPYFLFLIPYAFMGYRACLENRKNRRVHISLAVLALLIIGIAFSNNALITGSLKMNEDTEGYYEYIHEFNHNFMNFRF</sequence>
<proteinExistence type="predicted"/>
<feature type="domain" description="Glycosyltransferase RgtA/B/C/D-like" evidence="9">
    <location>
        <begin position="158"/>
        <end position="293"/>
    </location>
</feature>
<evidence type="ECO:0000256" key="7">
    <source>
        <dbReference type="ARBA" id="ARBA00023136"/>
    </source>
</evidence>
<keyword evidence="4" id="KW-0808">Transferase</keyword>
<feature type="transmembrane region" description="Helical" evidence="8">
    <location>
        <begin position="241"/>
        <end position="267"/>
    </location>
</feature>
<dbReference type="InterPro" id="IPR038731">
    <property type="entry name" value="RgtA/B/C-like"/>
</dbReference>
<keyword evidence="3" id="KW-0328">Glycosyltransferase</keyword>
<name>A0A2K4ZC55_9FIRM</name>
<comment type="subcellular location">
    <subcellularLocation>
        <location evidence="1">Cell membrane</location>
        <topology evidence="1">Multi-pass membrane protein</topology>
    </subcellularLocation>
</comment>
<gene>
    <name evidence="10" type="ORF">AMURIS_00753</name>
</gene>
<protein>
    <recommendedName>
        <fullName evidence="9">Glycosyltransferase RgtA/B/C/D-like domain-containing protein</fullName>
    </recommendedName>
</protein>
<dbReference type="OrthoDB" id="1998185at2"/>
<keyword evidence="5 8" id="KW-0812">Transmembrane</keyword>
<keyword evidence="6 8" id="KW-1133">Transmembrane helix</keyword>
<evidence type="ECO:0000259" key="9">
    <source>
        <dbReference type="Pfam" id="PF13231"/>
    </source>
</evidence>
<evidence type="ECO:0000256" key="3">
    <source>
        <dbReference type="ARBA" id="ARBA00022676"/>
    </source>
</evidence>
<feature type="transmembrane region" description="Helical" evidence="8">
    <location>
        <begin position="507"/>
        <end position="525"/>
    </location>
</feature>
<evidence type="ECO:0000313" key="10">
    <source>
        <dbReference type="EMBL" id="SOY28048.1"/>
    </source>
</evidence>
<dbReference type="GO" id="GO:0005886">
    <property type="term" value="C:plasma membrane"/>
    <property type="evidence" value="ECO:0007669"/>
    <property type="project" value="UniProtKB-SubCell"/>
</dbReference>
<feature type="transmembrane region" description="Helical" evidence="8">
    <location>
        <begin position="450"/>
        <end position="469"/>
    </location>
</feature>
<dbReference type="EMBL" id="OFSM01000003">
    <property type="protein sequence ID" value="SOY28048.1"/>
    <property type="molecule type" value="Genomic_DNA"/>
</dbReference>
<evidence type="ECO:0000256" key="4">
    <source>
        <dbReference type="ARBA" id="ARBA00022679"/>
    </source>
</evidence>
<feature type="transmembrane region" description="Helical" evidence="8">
    <location>
        <begin position="46"/>
        <end position="64"/>
    </location>
</feature>
<dbReference type="GO" id="GO:0009103">
    <property type="term" value="P:lipopolysaccharide biosynthetic process"/>
    <property type="evidence" value="ECO:0007669"/>
    <property type="project" value="UniProtKB-ARBA"/>
</dbReference>
<feature type="transmembrane region" description="Helical" evidence="8">
    <location>
        <begin position="188"/>
        <end position="206"/>
    </location>
</feature>
<feature type="transmembrane region" description="Helical" evidence="8">
    <location>
        <begin position="279"/>
        <end position="297"/>
    </location>
</feature>
<feature type="transmembrane region" description="Helical" evidence="8">
    <location>
        <begin position="157"/>
        <end position="176"/>
    </location>
</feature>
<evidence type="ECO:0000313" key="11">
    <source>
        <dbReference type="Proteomes" id="UP000236311"/>
    </source>
</evidence>
<dbReference type="Proteomes" id="UP000236311">
    <property type="component" value="Unassembled WGS sequence"/>
</dbReference>
<dbReference type="RefSeq" id="WP_103238155.1">
    <property type="nucleotide sequence ID" value="NZ_JANJZD010000003.1"/>
</dbReference>
<evidence type="ECO:0000256" key="6">
    <source>
        <dbReference type="ARBA" id="ARBA00022989"/>
    </source>
</evidence>
<feature type="transmembrane region" description="Helical" evidence="8">
    <location>
        <begin position="133"/>
        <end position="150"/>
    </location>
</feature>
<evidence type="ECO:0000256" key="5">
    <source>
        <dbReference type="ARBA" id="ARBA00022692"/>
    </source>
</evidence>
<dbReference type="AlphaFoldDB" id="A0A2K4ZC55"/>
<dbReference type="PANTHER" id="PTHR33908">
    <property type="entry name" value="MANNOSYLTRANSFERASE YKCB-RELATED"/>
    <property type="match status" value="1"/>
</dbReference>
<keyword evidence="11" id="KW-1185">Reference proteome</keyword>
<evidence type="ECO:0000256" key="2">
    <source>
        <dbReference type="ARBA" id="ARBA00022475"/>
    </source>
</evidence>
<dbReference type="InterPro" id="IPR050297">
    <property type="entry name" value="LipidA_mod_glycosyltrf_83"/>
</dbReference>
<feature type="transmembrane region" description="Helical" evidence="8">
    <location>
        <begin position="76"/>
        <end position="96"/>
    </location>
</feature>
<accession>A0A2K4ZC55</accession>
<organism evidence="10 11">
    <name type="scientific">Acetatifactor muris</name>
    <dbReference type="NCBI Taxonomy" id="879566"/>
    <lineage>
        <taxon>Bacteria</taxon>
        <taxon>Bacillati</taxon>
        <taxon>Bacillota</taxon>
        <taxon>Clostridia</taxon>
        <taxon>Lachnospirales</taxon>
        <taxon>Lachnospiraceae</taxon>
        <taxon>Acetatifactor</taxon>
    </lineage>
</organism>
<feature type="transmembrane region" description="Helical" evidence="8">
    <location>
        <begin position="421"/>
        <end position="443"/>
    </location>
</feature>
<keyword evidence="2" id="KW-1003">Cell membrane</keyword>
<keyword evidence="7 8" id="KW-0472">Membrane</keyword>
<feature type="transmembrane region" description="Helical" evidence="8">
    <location>
        <begin position="213"/>
        <end position="229"/>
    </location>
</feature>
<feature type="transmembrane region" description="Helical" evidence="8">
    <location>
        <begin position="475"/>
        <end position="495"/>
    </location>
</feature>
<dbReference type="PANTHER" id="PTHR33908:SF11">
    <property type="entry name" value="MEMBRANE PROTEIN"/>
    <property type="match status" value="1"/>
</dbReference>
<evidence type="ECO:0000256" key="8">
    <source>
        <dbReference type="SAM" id="Phobius"/>
    </source>
</evidence>
<feature type="transmembrane region" description="Helical" evidence="8">
    <location>
        <begin position="12"/>
        <end position="34"/>
    </location>
</feature>